<dbReference type="EMBL" id="AP024480">
    <property type="protein sequence ID" value="BCS81819.1"/>
    <property type="molecule type" value="Genomic_DNA"/>
</dbReference>
<name>A0ABN6EB72_9FIRM</name>
<reference evidence="1 2" key="1">
    <citation type="submission" date="2021-02" db="EMBL/GenBank/DDBJ databases">
        <title>Nitrogen-fixing ability and nitrogen fixation related genes of thermophilic fermentative bacteria in the genus Caldicellulosiruptor.</title>
        <authorList>
            <person name="Chen Y."/>
            <person name="Nishihara A."/>
            <person name="Haruta S."/>
        </authorList>
    </citation>
    <scope>NUCLEOTIDE SEQUENCE [LARGE SCALE GENOMIC DNA]</scope>
    <source>
        <strain evidence="1 2">YA01</strain>
    </source>
</reference>
<accession>A0ABN6EB72</accession>
<keyword evidence="2" id="KW-1185">Reference proteome</keyword>
<sequence length="91" mass="10530">MKSFKDIKRGTKNISQTIIVNKKDILELIYNDNIFATIANNITEIKFSRTITAQHNRPFIKESTLNLFAKANSVVVITNVIRKDKMYKDIK</sequence>
<evidence type="ECO:0000313" key="1">
    <source>
        <dbReference type="EMBL" id="BCS81819.1"/>
    </source>
</evidence>
<gene>
    <name evidence="1" type="ORF">CaldiYA01_17790</name>
</gene>
<organism evidence="1 2">
    <name type="scientific">Caldicellulosiruptor diazotrophicus</name>
    <dbReference type="NCBI Taxonomy" id="2806205"/>
    <lineage>
        <taxon>Bacteria</taxon>
        <taxon>Bacillati</taxon>
        <taxon>Bacillota</taxon>
        <taxon>Bacillota incertae sedis</taxon>
        <taxon>Caldicellulosiruptorales</taxon>
        <taxon>Caldicellulosiruptoraceae</taxon>
        <taxon>Caldicellulosiruptor</taxon>
    </lineage>
</organism>
<evidence type="ECO:0000313" key="2">
    <source>
        <dbReference type="Proteomes" id="UP000663623"/>
    </source>
</evidence>
<proteinExistence type="predicted"/>
<dbReference type="Proteomes" id="UP000663623">
    <property type="component" value="Chromosome"/>
</dbReference>
<protein>
    <submittedName>
        <fullName evidence="1">Uncharacterized protein</fullName>
    </submittedName>
</protein>